<comment type="caution">
    <text evidence="1">The sequence shown here is derived from an EMBL/GenBank/DDBJ whole genome shotgun (WGS) entry which is preliminary data.</text>
</comment>
<accession>A0ABP9LVK0</accession>
<dbReference type="Proteomes" id="UP001500124">
    <property type="component" value="Unassembled WGS sequence"/>
</dbReference>
<name>A0ABP9LVK0_9ACTN</name>
<organism evidence="1 2">
    <name type="scientific">Streptomyces similanensis</name>
    <dbReference type="NCBI Taxonomy" id="1274988"/>
    <lineage>
        <taxon>Bacteria</taxon>
        <taxon>Bacillati</taxon>
        <taxon>Actinomycetota</taxon>
        <taxon>Actinomycetes</taxon>
        <taxon>Kitasatosporales</taxon>
        <taxon>Streptomycetaceae</taxon>
        <taxon>Streptomyces</taxon>
    </lineage>
</organism>
<gene>
    <name evidence="1" type="ORF">GCM10023336_78020</name>
</gene>
<evidence type="ECO:0000313" key="2">
    <source>
        <dbReference type="Proteomes" id="UP001500124"/>
    </source>
</evidence>
<dbReference type="RefSeq" id="WP_345672785.1">
    <property type="nucleotide sequence ID" value="NZ_BAABKC010000160.1"/>
</dbReference>
<reference evidence="2" key="1">
    <citation type="journal article" date="2019" name="Int. J. Syst. Evol. Microbiol.">
        <title>The Global Catalogue of Microorganisms (GCM) 10K type strain sequencing project: providing services to taxonomists for standard genome sequencing and annotation.</title>
        <authorList>
            <consortium name="The Broad Institute Genomics Platform"/>
            <consortium name="The Broad Institute Genome Sequencing Center for Infectious Disease"/>
            <person name="Wu L."/>
            <person name="Ma J."/>
        </authorList>
    </citation>
    <scope>NUCLEOTIDE SEQUENCE [LARGE SCALE GENOMIC DNA]</scope>
    <source>
        <strain evidence="2">JCM 18410</strain>
    </source>
</reference>
<protein>
    <submittedName>
        <fullName evidence="1">Uncharacterized protein</fullName>
    </submittedName>
</protein>
<keyword evidence="2" id="KW-1185">Reference proteome</keyword>
<sequence>MNHRSAAFTVAYALMRVAADHADHWGQRDFDAQCKGATDEAPVEYKHEDGTTVTVGTDGGRRACARHVVNYTATQGLVLVAGTRALGIRLHPAAVAAALAVSGLTHYAADRRVPDGLLQRLAKATGKERFYKLSDFGMNGPYCLDQSWHHSWETLAAAVASIKARTA</sequence>
<proteinExistence type="predicted"/>
<evidence type="ECO:0000313" key="1">
    <source>
        <dbReference type="EMBL" id="GAA5083111.1"/>
    </source>
</evidence>
<dbReference type="EMBL" id="BAABKC010000160">
    <property type="protein sequence ID" value="GAA5083111.1"/>
    <property type="molecule type" value="Genomic_DNA"/>
</dbReference>